<dbReference type="InterPro" id="IPR013024">
    <property type="entry name" value="GGCT-like"/>
</dbReference>
<organism evidence="5 6">
    <name type="scientific">Mycena indigotica</name>
    <dbReference type="NCBI Taxonomy" id="2126181"/>
    <lineage>
        <taxon>Eukaryota</taxon>
        <taxon>Fungi</taxon>
        <taxon>Dikarya</taxon>
        <taxon>Basidiomycota</taxon>
        <taxon>Agaricomycotina</taxon>
        <taxon>Agaricomycetes</taxon>
        <taxon>Agaricomycetidae</taxon>
        <taxon>Agaricales</taxon>
        <taxon>Marasmiineae</taxon>
        <taxon>Mycenaceae</taxon>
        <taxon>Mycena</taxon>
    </lineage>
</organism>
<evidence type="ECO:0000259" key="4">
    <source>
        <dbReference type="Pfam" id="PF06094"/>
    </source>
</evidence>
<feature type="domain" description="Gamma-glutamylcyclotransferase AIG2-like" evidence="4">
    <location>
        <begin position="23"/>
        <end position="116"/>
    </location>
</feature>
<protein>
    <recommendedName>
        <fullName evidence="3">Putative gamma-glutamylcyclotransferase</fullName>
    </recommendedName>
</protein>
<dbReference type="InterPro" id="IPR036568">
    <property type="entry name" value="GGCT-like_sf"/>
</dbReference>
<evidence type="ECO:0000313" key="6">
    <source>
        <dbReference type="Proteomes" id="UP000636479"/>
    </source>
</evidence>
<dbReference type="CDD" id="cd06661">
    <property type="entry name" value="GGCT_like"/>
    <property type="match status" value="1"/>
</dbReference>
<evidence type="ECO:0000313" key="5">
    <source>
        <dbReference type="EMBL" id="KAF7312370.1"/>
    </source>
</evidence>
<evidence type="ECO:0000256" key="1">
    <source>
        <dbReference type="ARBA" id="ARBA00008861"/>
    </source>
</evidence>
<keyword evidence="2" id="KW-0808">Transferase</keyword>
<dbReference type="Pfam" id="PF06094">
    <property type="entry name" value="GGACT"/>
    <property type="match status" value="1"/>
</dbReference>
<sequence>MHAPRPTARASYLLPPASMSSAFFYGTLMHPRILTRVIGSAGAHLRIAPAVLLGYTRHKVRYADYPGIIPNTDDDDETCSVRGTLVTGLTPRDVQFLDTFEGSEYKRQKVAVHVLAAAVALSDYTMPAAAPAPLPARAALPAPGEAETYVYIDRGGLLPDVWDFAEFVAENAWKWYDSHPDEDDGIAEVERRRAAGTTAVI</sequence>
<evidence type="ECO:0000256" key="2">
    <source>
        <dbReference type="ARBA" id="ARBA00022679"/>
    </source>
</evidence>
<dbReference type="PANTHER" id="PTHR31544:SF2">
    <property type="entry name" value="AIG2-LIKE PROTEIN D"/>
    <property type="match status" value="1"/>
</dbReference>
<dbReference type="SUPFAM" id="SSF110857">
    <property type="entry name" value="Gamma-glutamyl cyclotransferase-like"/>
    <property type="match status" value="1"/>
</dbReference>
<keyword evidence="6" id="KW-1185">Reference proteome</keyword>
<dbReference type="RefSeq" id="XP_037224478.1">
    <property type="nucleotide sequence ID" value="XM_037359383.1"/>
</dbReference>
<reference evidence="5" key="1">
    <citation type="submission" date="2020-05" db="EMBL/GenBank/DDBJ databases">
        <title>Mycena genomes resolve the evolution of fungal bioluminescence.</title>
        <authorList>
            <person name="Tsai I.J."/>
        </authorList>
    </citation>
    <scope>NUCLEOTIDE SEQUENCE</scope>
    <source>
        <strain evidence="5">171206Taipei</strain>
    </source>
</reference>
<dbReference type="PANTHER" id="PTHR31544">
    <property type="entry name" value="AIG2-LIKE PROTEIN D"/>
    <property type="match status" value="1"/>
</dbReference>
<name>A0A8H6TAL2_9AGAR</name>
<accession>A0A8H6TAL2</accession>
<dbReference type="GO" id="GO:0016740">
    <property type="term" value="F:transferase activity"/>
    <property type="evidence" value="ECO:0007669"/>
    <property type="project" value="UniProtKB-KW"/>
</dbReference>
<dbReference type="AlphaFoldDB" id="A0A8H6TAL2"/>
<comment type="caution">
    <text evidence="5">The sequence shown here is derived from an EMBL/GenBank/DDBJ whole genome shotgun (WGS) entry which is preliminary data.</text>
</comment>
<dbReference type="GeneID" id="59341899"/>
<dbReference type="OrthoDB" id="1044435at2759"/>
<dbReference type="Gene3D" id="3.10.490.10">
    <property type="entry name" value="Gamma-glutamyl cyclotransferase-like"/>
    <property type="match status" value="1"/>
</dbReference>
<dbReference type="EMBL" id="JACAZF010000002">
    <property type="protein sequence ID" value="KAF7312370.1"/>
    <property type="molecule type" value="Genomic_DNA"/>
</dbReference>
<dbReference type="Proteomes" id="UP000636479">
    <property type="component" value="Unassembled WGS sequence"/>
</dbReference>
<dbReference type="GO" id="GO:0016787">
    <property type="term" value="F:hydrolase activity"/>
    <property type="evidence" value="ECO:0007669"/>
    <property type="project" value="UniProtKB-KW"/>
</dbReference>
<dbReference type="InterPro" id="IPR009288">
    <property type="entry name" value="AIG2-like_dom"/>
</dbReference>
<evidence type="ECO:0000256" key="3">
    <source>
        <dbReference type="ARBA" id="ARBA00030602"/>
    </source>
</evidence>
<gene>
    <name evidence="5" type="ORF">MIND_00250300</name>
</gene>
<keyword evidence="5" id="KW-0378">Hydrolase</keyword>
<dbReference type="InterPro" id="IPR045038">
    <property type="entry name" value="AIG2-like"/>
</dbReference>
<comment type="similarity">
    <text evidence="1">Belongs to the gamma-glutamylcyclotransferase family.</text>
</comment>
<proteinExistence type="inferred from homology"/>